<dbReference type="EMBL" id="FJ870917">
    <property type="protein sequence ID" value="ACZ35823.1"/>
    <property type="molecule type" value="Genomic_DNA"/>
</dbReference>
<proteinExistence type="predicted"/>
<keyword evidence="1" id="KW-1133">Transmembrane helix</keyword>
<dbReference type="OrthoDB" id="27459at10239"/>
<dbReference type="Proteomes" id="UP000009161">
    <property type="component" value="Segment"/>
</dbReference>
<keyword evidence="1" id="KW-0812">Transmembrane</keyword>
<dbReference type="GO" id="GO:0005198">
    <property type="term" value="F:structural molecule activity"/>
    <property type="evidence" value="ECO:0007669"/>
    <property type="project" value="InterPro"/>
</dbReference>
<evidence type="ECO:0000313" key="2">
    <source>
        <dbReference type="EMBL" id="ACZ35823.1"/>
    </source>
</evidence>
<evidence type="ECO:0000256" key="1">
    <source>
        <dbReference type="SAM" id="Phobius"/>
    </source>
</evidence>
<dbReference type="KEGG" id="vg:8676801"/>
<dbReference type="GO" id="GO:0016020">
    <property type="term" value="C:membrane"/>
    <property type="evidence" value="ECO:0007669"/>
    <property type="project" value="InterPro"/>
</dbReference>
<dbReference type="RefSeq" id="YP_003331443.1">
    <property type="nucleotide sequence ID" value="NC_013585.1"/>
</dbReference>
<protein>
    <submittedName>
        <fullName evidence="2">VP3-like protein</fullName>
    </submittedName>
</protein>
<feature type="transmembrane region" description="Helical" evidence="1">
    <location>
        <begin position="12"/>
        <end position="31"/>
    </location>
</feature>
<evidence type="ECO:0000313" key="3">
    <source>
        <dbReference type="Proteomes" id="UP000009161"/>
    </source>
</evidence>
<dbReference type="InterPro" id="IPR009379">
    <property type="entry name" value="VP1_VP3"/>
</dbReference>
<keyword evidence="3" id="KW-1185">Reference proteome</keyword>
<dbReference type="GeneID" id="8676801"/>
<name>D1GFC2_9VIRU</name>
<reference evidence="2 3" key="1">
    <citation type="journal article" date="2009" name="Environ. Microbiol.">
        <title>Four newly isolated fuselloviruses from extreme geothermal environments reveal unusual morphologies and a possible interviral recombination mechanism.</title>
        <authorList>
            <person name="Redder P."/>
            <person name="Peng X."/>
            <person name="Brugger K."/>
            <person name="Shah S.A."/>
            <person name="Roesch F."/>
            <person name="Greve B."/>
            <person name="She Q."/>
            <person name="Schleper C."/>
            <person name="Forterre P."/>
            <person name="Garrett R.A."/>
            <person name="Prangishvili D."/>
        </authorList>
    </citation>
    <scope>NUCLEOTIDE SEQUENCE [LARGE SCALE GENOMIC DNA]</scope>
</reference>
<organism evidence="2 3">
    <name type="scientific">Betafusellovirus yellowstonense</name>
    <dbReference type="NCBI Taxonomy" id="693629"/>
    <lineage>
        <taxon>Viruses</taxon>
        <taxon>Viruses incertae sedis</taxon>
        <taxon>Fuselloviridae</taxon>
        <taxon>Betafusellovirus</taxon>
    </lineage>
</organism>
<feature type="transmembrane region" description="Helical" evidence="1">
    <location>
        <begin position="63"/>
        <end position="84"/>
    </location>
</feature>
<accession>D1GFC2</accession>
<keyword evidence="1" id="KW-0472">Membrane</keyword>
<sequence>MEFDADAKTIIGLFIFILIGIVFFSPIITYVNQVSSPGSYTTVGTTSSFVANPYYAGSAGATIASLVPIFYLLVIIAVPAFVVYRMTRER</sequence>
<dbReference type="Pfam" id="PF06281">
    <property type="entry name" value="VP1_VP3"/>
    <property type="match status" value="1"/>
</dbReference>